<keyword evidence="5 8" id="KW-0106">Calcium</keyword>
<dbReference type="SUPFAM" id="SSF49313">
    <property type="entry name" value="Cadherin-like"/>
    <property type="match status" value="1"/>
</dbReference>
<dbReference type="PROSITE" id="PS50268">
    <property type="entry name" value="CADHERIN_2"/>
    <property type="match status" value="1"/>
</dbReference>
<gene>
    <name evidence="10" type="ORF">AAFF_G00137870</name>
</gene>
<organism evidence="10 11">
    <name type="scientific">Aldrovandia affinis</name>
    <dbReference type="NCBI Taxonomy" id="143900"/>
    <lineage>
        <taxon>Eukaryota</taxon>
        <taxon>Metazoa</taxon>
        <taxon>Chordata</taxon>
        <taxon>Craniata</taxon>
        <taxon>Vertebrata</taxon>
        <taxon>Euteleostomi</taxon>
        <taxon>Actinopterygii</taxon>
        <taxon>Neopterygii</taxon>
        <taxon>Teleostei</taxon>
        <taxon>Notacanthiformes</taxon>
        <taxon>Halosauridae</taxon>
        <taxon>Aldrovandia</taxon>
    </lineage>
</organism>
<evidence type="ECO:0000256" key="5">
    <source>
        <dbReference type="ARBA" id="ARBA00022837"/>
    </source>
</evidence>
<keyword evidence="4" id="KW-0677">Repeat</keyword>
<keyword evidence="2" id="KW-0812">Transmembrane</keyword>
<dbReference type="GO" id="GO:0007156">
    <property type="term" value="P:homophilic cell adhesion via plasma membrane adhesion molecules"/>
    <property type="evidence" value="ECO:0007669"/>
    <property type="project" value="InterPro"/>
</dbReference>
<dbReference type="AlphaFoldDB" id="A0AAD7X2S1"/>
<keyword evidence="11" id="KW-1185">Reference proteome</keyword>
<dbReference type="GO" id="GO:0044331">
    <property type="term" value="P:cell-cell adhesion mediated by cadherin"/>
    <property type="evidence" value="ECO:0007669"/>
    <property type="project" value="TreeGrafter"/>
</dbReference>
<evidence type="ECO:0000259" key="9">
    <source>
        <dbReference type="PROSITE" id="PS50268"/>
    </source>
</evidence>
<evidence type="ECO:0000256" key="4">
    <source>
        <dbReference type="ARBA" id="ARBA00022737"/>
    </source>
</evidence>
<comment type="caution">
    <text evidence="10">The sequence shown here is derived from an EMBL/GenBank/DDBJ whole genome shotgun (WGS) entry which is preliminary data.</text>
</comment>
<dbReference type="PANTHER" id="PTHR24027">
    <property type="entry name" value="CADHERIN-23"/>
    <property type="match status" value="1"/>
</dbReference>
<dbReference type="CDD" id="cd11304">
    <property type="entry name" value="Cadherin_repeat"/>
    <property type="match status" value="1"/>
</dbReference>
<dbReference type="GO" id="GO:0016342">
    <property type="term" value="C:catenin complex"/>
    <property type="evidence" value="ECO:0007669"/>
    <property type="project" value="TreeGrafter"/>
</dbReference>
<dbReference type="EMBL" id="JAINUG010000002">
    <property type="protein sequence ID" value="KAJ8418078.1"/>
    <property type="molecule type" value="Genomic_DNA"/>
</dbReference>
<dbReference type="InterPro" id="IPR002126">
    <property type="entry name" value="Cadherin-like_dom"/>
</dbReference>
<dbReference type="GO" id="GO:0005509">
    <property type="term" value="F:calcium ion binding"/>
    <property type="evidence" value="ECO:0007669"/>
    <property type="project" value="UniProtKB-UniRule"/>
</dbReference>
<feature type="domain" description="Cadherin" evidence="9">
    <location>
        <begin position="71"/>
        <end position="145"/>
    </location>
</feature>
<dbReference type="InterPro" id="IPR039808">
    <property type="entry name" value="Cadherin"/>
</dbReference>
<dbReference type="GO" id="GO:0000902">
    <property type="term" value="P:cell morphogenesis"/>
    <property type="evidence" value="ECO:0007669"/>
    <property type="project" value="TreeGrafter"/>
</dbReference>
<evidence type="ECO:0000256" key="3">
    <source>
        <dbReference type="ARBA" id="ARBA00022729"/>
    </source>
</evidence>
<evidence type="ECO:0000256" key="2">
    <source>
        <dbReference type="ARBA" id="ARBA00022692"/>
    </source>
</evidence>
<dbReference type="PROSITE" id="PS00232">
    <property type="entry name" value="CADHERIN_1"/>
    <property type="match status" value="1"/>
</dbReference>
<evidence type="ECO:0000313" key="11">
    <source>
        <dbReference type="Proteomes" id="UP001221898"/>
    </source>
</evidence>
<sequence length="181" mass="20302">MHSKLNKANSQCGVVKWRCGPVLVMKWSIDSGGRMVVAKLFLSSFLLHSLNAASNQPPRFTNYFFQTYLPIYEDELVGTSVAQLSALDVDEEPLVFGVVGEEAQRYFGVEDDTGVVWLRQSLDREVVKDTVNVQILDVNDNAPIFHSQPYAEKIPEVPFNLPMYSSPFHSDVTSINVPSVY</sequence>
<dbReference type="Pfam" id="PF00028">
    <property type="entry name" value="Cadherin"/>
    <property type="match status" value="1"/>
</dbReference>
<dbReference type="GO" id="GO:0008013">
    <property type="term" value="F:beta-catenin binding"/>
    <property type="evidence" value="ECO:0007669"/>
    <property type="project" value="TreeGrafter"/>
</dbReference>
<keyword evidence="7" id="KW-0472">Membrane</keyword>
<dbReference type="InterPro" id="IPR020894">
    <property type="entry name" value="Cadherin_CS"/>
</dbReference>
<comment type="subcellular location">
    <subcellularLocation>
        <location evidence="1">Membrane</location>
        <topology evidence="1">Single-pass membrane protein</topology>
    </subcellularLocation>
</comment>
<keyword evidence="6" id="KW-1133">Transmembrane helix</keyword>
<evidence type="ECO:0000256" key="7">
    <source>
        <dbReference type="ARBA" id="ARBA00023136"/>
    </source>
</evidence>
<evidence type="ECO:0000256" key="6">
    <source>
        <dbReference type="ARBA" id="ARBA00022989"/>
    </source>
</evidence>
<dbReference type="GO" id="GO:0034332">
    <property type="term" value="P:adherens junction organization"/>
    <property type="evidence" value="ECO:0007669"/>
    <property type="project" value="TreeGrafter"/>
</dbReference>
<dbReference type="PRINTS" id="PR00205">
    <property type="entry name" value="CADHERIN"/>
</dbReference>
<dbReference type="GO" id="GO:0016339">
    <property type="term" value="P:calcium-dependent cell-cell adhesion via plasma membrane cell adhesion molecules"/>
    <property type="evidence" value="ECO:0007669"/>
    <property type="project" value="TreeGrafter"/>
</dbReference>
<reference evidence="10" key="1">
    <citation type="journal article" date="2023" name="Science">
        <title>Genome structures resolve the early diversification of teleost fishes.</title>
        <authorList>
            <person name="Parey E."/>
            <person name="Louis A."/>
            <person name="Montfort J."/>
            <person name="Bouchez O."/>
            <person name="Roques C."/>
            <person name="Iampietro C."/>
            <person name="Lluch J."/>
            <person name="Castinel A."/>
            <person name="Donnadieu C."/>
            <person name="Desvignes T."/>
            <person name="Floi Bucao C."/>
            <person name="Jouanno E."/>
            <person name="Wen M."/>
            <person name="Mejri S."/>
            <person name="Dirks R."/>
            <person name="Jansen H."/>
            <person name="Henkel C."/>
            <person name="Chen W.J."/>
            <person name="Zahm M."/>
            <person name="Cabau C."/>
            <person name="Klopp C."/>
            <person name="Thompson A.W."/>
            <person name="Robinson-Rechavi M."/>
            <person name="Braasch I."/>
            <person name="Lecointre G."/>
            <person name="Bobe J."/>
            <person name="Postlethwait J.H."/>
            <person name="Berthelot C."/>
            <person name="Roest Crollius H."/>
            <person name="Guiguen Y."/>
        </authorList>
    </citation>
    <scope>NUCLEOTIDE SEQUENCE</scope>
    <source>
        <strain evidence="10">NC1722</strain>
    </source>
</reference>
<protein>
    <recommendedName>
        <fullName evidence="9">Cadherin domain-containing protein</fullName>
    </recommendedName>
</protein>
<dbReference type="GO" id="GO:0005912">
    <property type="term" value="C:adherens junction"/>
    <property type="evidence" value="ECO:0007669"/>
    <property type="project" value="TreeGrafter"/>
</dbReference>
<evidence type="ECO:0000256" key="1">
    <source>
        <dbReference type="ARBA" id="ARBA00004167"/>
    </source>
</evidence>
<dbReference type="Proteomes" id="UP001221898">
    <property type="component" value="Unassembled WGS sequence"/>
</dbReference>
<dbReference type="GO" id="GO:0007043">
    <property type="term" value="P:cell-cell junction assembly"/>
    <property type="evidence" value="ECO:0007669"/>
    <property type="project" value="TreeGrafter"/>
</dbReference>
<dbReference type="InterPro" id="IPR015919">
    <property type="entry name" value="Cadherin-like_sf"/>
</dbReference>
<dbReference type="GO" id="GO:0045296">
    <property type="term" value="F:cadherin binding"/>
    <property type="evidence" value="ECO:0007669"/>
    <property type="project" value="TreeGrafter"/>
</dbReference>
<keyword evidence="3" id="KW-0732">Signal</keyword>
<evidence type="ECO:0000313" key="10">
    <source>
        <dbReference type="EMBL" id="KAJ8418078.1"/>
    </source>
</evidence>
<dbReference type="Gene3D" id="2.60.40.60">
    <property type="entry name" value="Cadherins"/>
    <property type="match status" value="1"/>
</dbReference>
<proteinExistence type="predicted"/>
<dbReference type="PANTHER" id="PTHR24027:SF422">
    <property type="entry name" value="CADHERIN DOMAIN-CONTAINING PROTEIN"/>
    <property type="match status" value="1"/>
</dbReference>
<accession>A0AAD7X2S1</accession>
<name>A0AAD7X2S1_9TELE</name>
<evidence type="ECO:0000256" key="8">
    <source>
        <dbReference type="PROSITE-ProRule" id="PRU00043"/>
    </source>
</evidence>
<dbReference type="GO" id="GO:0016477">
    <property type="term" value="P:cell migration"/>
    <property type="evidence" value="ECO:0007669"/>
    <property type="project" value="TreeGrafter"/>
</dbReference>